<protein>
    <submittedName>
        <fullName evidence="2">Uncharacterized protein</fullName>
    </submittedName>
</protein>
<evidence type="ECO:0000256" key="1">
    <source>
        <dbReference type="SAM" id="MobiDB-lite"/>
    </source>
</evidence>
<reference evidence="2 3" key="1">
    <citation type="submission" date="2018-08" db="EMBL/GenBank/DDBJ databases">
        <title>Draft genome sequence of Psychrilyobacter sp. strain SD5 isolated from Black Sea water.</title>
        <authorList>
            <person name="Yadav S."/>
            <person name="Villanueva L."/>
            <person name="Damste J.S.S."/>
        </authorList>
    </citation>
    <scope>NUCLEOTIDE SEQUENCE [LARGE SCALE GENOMIC DNA]</scope>
    <source>
        <strain evidence="2 3">SD5</strain>
    </source>
</reference>
<comment type="caution">
    <text evidence="2">The sequence shown here is derived from an EMBL/GenBank/DDBJ whole genome shotgun (WGS) entry which is preliminary data.</text>
</comment>
<gene>
    <name evidence="2" type="ORF">DYH56_09115</name>
</gene>
<name>A0ABX9KGT2_9FUSO</name>
<accession>A0ABX9KGT2</accession>
<feature type="compositionally biased region" description="Basic and acidic residues" evidence="1">
    <location>
        <begin position="94"/>
        <end position="119"/>
    </location>
</feature>
<sequence>MVKKIIIRCPKCKKKMKIADKPAKYRCPSCGEVYKYTALKKAAGYPGKIISGIFQTGRDIVVGVKTKYTMAKNTAKYMKQVKKNMKADPNWSNVKKEENRMKEAEKANKKSVFDRFKKK</sequence>
<keyword evidence="3" id="KW-1185">Reference proteome</keyword>
<feature type="region of interest" description="Disordered" evidence="1">
    <location>
        <begin position="88"/>
        <end position="119"/>
    </location>
</feature>
<organism evidence="2 3">
    <name type="scientific">Psychrilyobacter piezotolerans</name>
    <dbReference type="NCBI Taxonomy" id="2293438"/>
    <lineage>
        <taxon>Bacteria</taxon>
        <taxon>Fusobacteriati</taxon>
        <taxon>Fusobacteriota</taxon>
        <taxon>Fusobacteriia</taxon>
        <taxon>Fusobacteriales</taxon>
        <taxon>Fusobacteriaceae</taxon>
        <taxon>Psychrilyobacter</taxon>
    </lineage>
</organism>
<dbReference type="Proteomes" id="UP000263486">
    <property type="component" value="Unassembled WGS sequence"/>
</dbReference>
<dbReference type="EMBL" id="QUAJ01000014">
    <property type="protein sequence ID" value="REI40978.1"/>
    <property type="molecule type" value="Genomic_DNA"/>
</dbReference>
<evidence type="ECO:0000313" key="2">
    <source>
        <dbReference type="EMBL" id="REI40978.1"/>
    </source>
</evidence>
<proteinExistence type="predicted"/>
<evidence type="ECO:0000313" key="3">
    <source>
        <dbReference type="Proteomes" id="UP000263486"/>
    </source>
</evidence>
<dbReference type="Gene3D" id="2.40.50.1010">
    <property type="match status" value="1"/>
</dbReference>
<dbReference type="RefSeq" id="WP_114642553.1">
    <property type="nucleotide sequence ID" value="NZ_JAACIO010000010.1"/>
</dbReference>